<gene>
    <name evidence="1" type="ORF">LCI18_005507</name>
</gene>
<proteinExistence type="predicted"/>
<dbReference type="Proteomes" id="UP000830768">
    <property type="component" value="Chromosome 4"/>
</dbReference>
<organism evidence="1 2">
    <name type="scientific">Fusarium solani subsp. cucurbitae</name>
    <name type="common">Neocosmosporum cucurbitae</name>
    <dbReference type="NCBI Taxonomy" id="2747967"/>
    <lineage>
        <taxon>Eukaryota</taxon>
        <taxon>Fungi</taxon>
        <taxon>Dikarya</taxon>
        <taxon>Ascomycota</taxon>
        <taxon>Pezizomycotina</taxon>
        <taxon>Sordariomycetes</taxon>
        <taxon>Hypocreomycetidae</taxon>
        <taxon>Hypocreales</taxon>
        <taxon>Nectriaceae</taxon>
        <taxon>Fusarium</taxon>
        <taxon>Fusarium solani species complex</taxon>
    </lineage>
</organism>
<protein>
    <submittedName>
        <fullName evidence="1">Uncharacterized protein</fullName>
    </submittedName>
</protein>
<dbReference type="EMBL" id="CP090033">
    <property type="protein sequence ID" value="UPK94572.1"/>
    <property type="molecule type" value="Genomic_DNA"/>
</dbReference>
<evidence type="ECO:0000313" key="1">
    <source>
        <dbReference type="EMBL" id="UPK94572.1"/>
    </source>
</evidence>
<evidence type="ECO:0000313" key="2">
    <source>
        <dbReference type="Proteomes" id="UP000830768"/>
    </source>
</evidence>
<sequence length="382" mass="43497">MKKTFKTWVIAKLDKLQGKDPTMPRLPDQRKYALTTASSTEYLLASESPFFKKLPYEIRHGILFHAFGNRLIHMDLSLAHPMRNAVNANPTSFITNDHCGRARVVWPLSPIDTSRPKRWQWRGCLCHRIPPDSRGDFHDRARDIPQPGDDRCCMGFGASCDQWPGQVPNKCWIGIMGWLLTCRQSYVEGIQVLYATNTIHIASKALLTHISSVILPQRLISISSLEISWNIGAHEHEGIIFLNQDDLESILTILFSHFPALKVLHLALKTQVNIQLPVRLGATLRVLDSFVRNTNLKFTVSVTSSVFRQLYRTVRGGITGGNLLFSDYQFWRYLDGTFELAPEPWTSIPESYGEGYWIVLGDKNDINFDDIVHSEVHAVIRD</sequence>
<keyword evidence="2" id="KW-1185">Reference proteome</keyword>
<accession>A0ACD3Z046</accession>
<name>A0ACD3Z046_FUSSC</name>
<reference evidence="1" key="1">
    <citation type="submission" date="2021-11" db="EMBL/GenBank/DDBJ databases">
        <title>Fusarium solani-melongenae Genome sequencing and assembly.</title>
        <authorList>
            <person name="Xie S."/>
            <person name="Huang L."/>
            <person name="Zhang X."/>
        </authorList>
    </citation>
    <scope>NUCLEOTIDE SEQUENCE</scope>
    <source>
        <strain evidence="1">CRI 24-3</strain>
    </source>
</reference>